<evidence type="ECO:0000313" key="2">
    <source>
        <dbReference type="Proteomes" id="UP000032049"/>
    </source>
</evidence>
<reference evidence="1 2" key="1">
    <citation type="submission" date="2015-01" db="EMBL/GenBank/DDBJ databases">
        <title>Draft genome sequence of Pedobacter sp. NL19 isolated from sludge of an effluent treatment pond in an abandoned uranium mine.</title>
        <authorList>
            <person name="Santos T."/>
            <person name="Caetano T."/>
            <person name="Covas C."/>
            <person name="Cruz A."/>
            <person name="Mendo S."/>
        </authorList>
    </citation>
    <scope>NUCLEOTIDE SEQUENCE [LARGE SCALE GENOMIC DNA]</scope>
    <source>
        <strain evidence="1 2">NL19</strain>
    </source>
</reference>
<evidence type="ECO:0000313" key="1">
    <source>
        <dbReference type="EMBL" id="KIO76758.1"/>
    </source>
</evidence>
<name>A0A0D0F593_9SPHI</name>
<organism evidence="1 2">
    <name type="scientific">Pedobacter lusitanus</name>
    <dbReference type="NCBI Taxonomy" id="1503925"/>
    <lineage>
        <taxon>Bacteria</taxon>
        <taxon>Pseudomonadati</taxon>
        <taxon>Bacteroidota</taxon>
        <taxon>Sphingobacteriia</taxon>
        <taxon>Sphingobacteriales</taxon>
        <taxon>Sphingobacteriaceae</taxon>
        <taxon>Pedobacter</taxon>
    </lineage>
</organism>
<protein>
    <submittedName>
        <fullName evidence="1">Uncharacterized protein</fullName>
    </submittedName>
</protein>
<dbReference type="AlphaFoldDB" id="A0A0D0F593"/>
<dbReference type="Proteomes" id="UP000032049">
    <property type="component" value="Unassembled WGS sequence"/>
</dbReference>
<proteinExistence type="predicted"/>
<dbReference type="STRING" id="1503925.TH53_13105"/>
<sequence length="72" mass="8649">MKYSWSVDNYSMMEYKSKLFSTYIANRNVGIYVFQICCDLNLIADLKFNNNEQKCYKKEKMSVIEAFFYVII</sequence>
<keyword evidence="2" id="KW-1185">Reference proteome</keyword>
<dbReference type="EMBL" id="JXRA01000055">
    <property type="protein sequence ID" value="KIO76758.1"/>
    <property type="molecule type" value="Genomic_DNA"/>
</dbReference>
<comment type="caution">
    <text evidence="1">The sequence shown here is derived from an EMBL/GenBank/DDBJ whole genome shotgun (WGS) entry which is preliminary data.</text>
</comment>
<gene>
    <name evidence="1" type="ORF">TH53_13105</name>
</gene>
<accession>A0A0D0F593</accession>